<dbReference type="GO" id="GO:0004691">
    <property type="term" value="F:cAMP-dependent protein kinase activity"/>
    <property type="evidence" value="ECO:0007669"/>
    <property type="project" value="TreeGrafter"/>
</dbReference>
<keyword evidence="2" id="KW-0808">Transferase</keyword>
<dbReference type="PANTHER" id="PTHR24353:SF153">
    <property type="entry name" value="CAMP-DEPENDENT PROTEIN KINASE CATALYTIC SUBUNIT 1"/>
    <property type="match status" value="1"/>
</dbReference>
<dbReference type="Gene3D" id="3.30.200.20">
    <property type="entry name" value="Phosphorylase Kinase, domain 1"/>
    <property type="match status" value="1"/>
</dbReference>
<reference evidence="7" key="1">
    <citation type="submission" date="2025-08" db="UniProtKB">
        <authorList>
            <consortium name="RefSeq"/>
        </authorList>
    </citation>
    <scope>IDENTIFICATION</scope>
    <source>
        <tissue evidence="7">Whole insect</tissue>
    </source>
</reference>
<dbReference type="RefSeq" id="XP_028148689.1">
    <property type="nucleotide sequence ID" value="XM_028292888.1"/>
</dbReference>
<evidence type="ECO:0000259" key="6">
    <source>
        <dbReference type="PROSITE" id="PS50011"/>
    </source>
</evidence>
<feature type="non-terminal residue" evidence="7">
    <location>
        <position position="149"/>
    </location>
</feature>
<evidence type="ECO:0000256" key="3">
    <source>
        <dbReference type="ARBA" id="ARBA00022741"/>
    </source>
</evidence>
<dbReference type="GO" id="GO:0005524">
    <property type="term" value="F:ATP binding"/>
    <property type="evidence" value="ECO:0007669"/>
    <property type="project" value="UniProtKB-KW"/>
</dbReference>
<evidence type="ECO:0000256" key="2">
    <source>
        <dbReference type="ARBA" id="ARBA00022679"/>
    </source>
</evidence>
<dbReference type="Gene3D" id="1.10.510.10">
    <property type="entry name" value="Transferase(Phosphotransferase) domain 1"/>
    <property type="match status" value="1"/>
</dbReference>
<keyword evidence="1" id="KW-0723">Serine/threonine-protein kinase</keyword>
<dbReference type="PROSITE" id="PS00108">
    <property type="entry name" value="PROTEIN_KINASE_ST"/>
    <property type="match status" value="1"/>
</dbReference>
<keyword evidence="4" id="KW-0418">Kinase</keyword>
<dbReference type="PROSITE" id="PS50011">
    <property type="entry name" value="PROTEIN_KINASE_DOM"/>
    <property type="match status" value="1"/>
</dbReference>
<keyword evidence="5" id="KW-0067">ATP-binding</keyword>
<dbReference type="GO" id="GO:0005829">
    <property type="term" value="C:cytosol"/>
    <property type="evidence" value="ECO:0007669"/>
    <property type="project" value="TreeGrafter"/>
</dbReference>
<gene>
    <name evidence="7" type="primary">LOC114342100</name>
</gene>
<dbReference type="InParanoid" id="A0A6P7GG51"/>
<evidence type="ECO:0000256" key="1">
    <source>
        <dbReference type="ARBA" id="ARBA00022527"/>
    </source>
</evidence>
<dbReference type="SMART" id="SM00220">
    <property type="entry name" value="S_TKc"/>
    <property type="match status" value="1"/>
</dbReference>
<evidence type="ECO:0000313" key="7">
    <source>
        <dbReference type="RefSeq" id="XP_028148689.1"/>
    </source>
</evidence>
<evidence type="ECO:0000256" key="4">
    <source>
        <dbReference type="ARBA" id="ARBA00022777"/>
    </source>
</evidence>
<name>A0A6P7GG51_DIAVI</name>
<dbReference type="GO" id="GO:0005634">
    <property type="term" value="C:nucleus"/>
    <property type="evidence" value="ECO:0007669"/>
    <property type="project" value="TreeGrafter"/>
</dbReference>
<dbReference type="InterPro" id="IPR011009">
    <property type="entry name" value="Kinase-like_dom_sf"/>
</dbReference>
<feature type="non-terminal residue" evidence="7">
    <location>
        <position position="1"/>
    </location>
</feature>
<keyword evidence="3" id="KW-0547">Nucleotide-binding</keyword>
<dbReference type="InterPro" id="IPR008271">
    <property type="entry name" value="Ser/Thr_kinase_AS"/>
</dbReference>
<dbReference type="InterPro" id="IPR000719">
    <property type="entry name" value="Prot_kinase_dom"/>
</dbReference>
<organism evidence="7">
    <name type="scientific">Diabrotica virgifera virgifera</name>
    <name type="common">western corn rootworm</name>
    <dbReference type="NCBI Taxonomy" id="50390"/>
    <lineage>
        <taxon>Eukaryota</taxon>
        <taxon>Metazoa</taxon>
        <taxon>Ecdysozoa</taxon>
        <taxon>Arthropoda</taxon>
        <taxon>Hexapoda</taxon>
        <taxon>Insecta</taxon>
        <taxon>Pterygota</taxon>
        <taxon>Neoptera</taxon>
        <taxon>Endopterygota</taxon>
        <taxon>Coleoptera</taxon>
        <taxon>Polyphaga</taxon>
        <taxon>Cucujiformia</taxon>
        <taxon>Chrysomeloidea</taxon>
        <taxon>Chrysomelidae</taxon>
        <taxon>Galerucinae</taxon>
        <taxon>Diabroticina</taxon>
        <taxon>Diabroticites</taxon>
        <taxon>Diabrotica</taxon>
    </lineage>
</organism>
<dbReference type="Pfam" id="PF00069">
    <property type="entry name" value="Pkinase"/>
    <property type="match status" value="1"/>
</dbReference>
<proteinExistence type="predicted"/>
<feature type="domain" description="Protein kinase" evidence="6">
    <location>
        <begin position="1"/>
        <end position="149"/>
    </location>
</feature>
<dbReference type="AlphaFoldDB" id="A0A6P7GG51"/>
<protein>
    <submittedName>
        <fullName evidence="7">cAMP-dependent protein kinase catalytic subunit 1-like</fullName>
    </submittedName>
</protein>
<sequence>CDYGPQILKTLYSFEIEGVDRHILSYPVSSCRSINTFILDLQYFFKNNVYIFIVMPFINGGEMFYHLRSTKKFDETLSKFYAAQVTLAFEYMHHMGVVYRDLKPENILIDSTGYLKITDLGFCKKIDSQRTYTLCGKSVISYYALFLNQ</sequence>
<dbReference type="PANTHER" id="PTHR24353">
    <property type="entry name" value="CYCLIC NUCLEOTIDE-DEPENDENT PROTEIN KINASE"/>
    <property type="match status" value="1"/>
</dbReference>
<dbReference type="FunFam" id="1.10.510.10:FF:000551">
    <property type="entry name" value="Non-specific serine/threonine protein kinase"/>
    <property type="match status" value="1"/>
</dbReference>
<dbReference type="SUPFAM" id="SSF56112">
    <property type="entry name" value="Protein kinase-like (PK-like)"/>
    <property type="match status" value="1"/>
</dbReference>
<dbReference type="GO" id="GO:0005952">
    <property type="term" value="C:cAMP-dependent protein kinase complex"/>
    <property type="evidence" value="ECO:0007669"/>
    <property type="project" value="TreeGrafter"/>
</dbReference>
<accession>A0A6P7GG51</accession>
<evidence type="ECO:0000256" key="5">
    <source>
        <dbReference type="ARBA" id="ARBA00022840"/>
    </source>
</evidence>